<evidence type="ECO:0000313" key="2">
    <source>
        <dbReference type="EMBL" id="CAH0044999.1"/>
    </source>
</evidence>
<feature type="domain" description="Gfd2/YDR514C-like C-terminal" evidence="1">
    <location>
        <begin position="39"/>
        <end position="203"/>
    </location>
</feature>
<dbReference type="Gene3D" id="3.30.420.10">
    <property type="entry name" value="Ribonuclease H-like superfamily/Ribonuclease H"/>
    <property type="match status" value="1"/>
</dbReference>
<proteinExistence type="predicted"/>
<comment type="caution">
    <text evidence="2">The sequence shown here is derived from an EMBL/GenBank/DDBJ whole genome shotgun (WGS) entry which is preliminary data.</text>
</comment>
<dbReference type="PANTHER" id="PTHR28083">
    <property type="entry name" value="GOOD FOR FULL DBP5 ACTIVITY PROTEIN 2"/>
    <property type="match status" value="1"/>
</dbReference>
<evidence type="ECO:0000313" key="3">
    <source>
        <dbReference type="Proteomes" id="UP000775872"/>
    </source>
</evidence>
<dbReference type="PANTHER" id="PTHR28083:SF1">
    <property type="entry name" value="GOOD FOR FULL DBP5 ACTIVITY PROTEIN 2"/>
    <property type="match status" value="1"/>
</dbReference>
<sequence>MDKKSLMLNNLRISTEGLYILREALGLEGDQPDFTRPILLAIDFEQTENFMNGFSQSEKCQVGLAALDTRELHTSPPEKLISTESLISGPSSYTSVVSNNVLFGTTTVIKPAEILQKIQDLIPSDRDIILIGHNVRVELRILVRLGFTFSSRISSIIDTCDVADEVLGPPHYSLRKLLKTLCCPADRLHTAGNDAHFTLRASLLLVARDFPDQDHPTIGILRNTAMDPLPHLVRLAAKEAMRKGRKSAYLNSKKYQARFRTAEQIAEIRAERAAKKARQMGVGYPVVK</sequence>
<dbReference type="Pfam" id="PF21762">
    <property type="entry name" value="DEDDh_C"/>
    <property type="match status" value="1"/>
</dbReference>
<dbReference type="SUPFAM" id="SSF53098">
    <property type="entry name" value="Ribonuclease H-like"/>
    <property type="match status" value="1"/>
</dbReference>
<evidence type="ECO:0000259" key="1">
    <source>
        <dbReference type="Pfam" id="PF21762"/>
    </source>
</evidence>
<dbReference type="Proteomes" id="UP000775872">
    <property type="component" value="Unassembled WGS sequence"/>
</dbReference>
<dbReference type="InterPro" id="IPR048519">
    <property type="entry name" value="Gfd2/YDR514C-like_C"/>
</dbReference>
<dbReference type="EMBL" id="CABFOC020000007">
    <property type="protein sequence ID" value="CAH0044999.1"/>
    <property type="molecule type" value="Genomic_DNA"/>
</dbReference>
<reference evidence="3" key="1">
    <citation type="submission" date="2019-06" db="EMBL/GenBank/DDBJ databases">
        <authorList>
            <person name="Broberg M."/>
        </authorList>
    </citation>
    <scope>NUCLEOTIDE SEQUENCE [LARGE SCALE GENOMIC DNA]</scope>
</reference>
<dbReference type="InterPro" id="IPR040151">
    <property type="entry name" value="Gfd2/YDR514C-like"/>
</dbReference>
<dbReference type="InterPro" id="IPR036397">
    <property type="entry name" value="RNaseH_sf"/>
</dbReference>
<accession>A0A9N9YY32</accession>
<organism evidence="2 3">
    <name type="scientific">Clonostachys solani</name>
    <dbReference type="NCBI Taxonomy" id="160281"/>
    <lineage>
        <taxon>Eukaryota</taxon>
        <taxon>Fungi</taxon>
        <taxon>Dikarya</taxon>
        <taxon>Ascomycota</taxon>
        <taxon>Pezizomycotina</taxon>
        <taxon>Sordariomycetes</taxon>
        <taxon>Hypocreomycetidae</taxon>
        <taxon>Hypocreales</taxon>
        <taxon>Bionectriaceae</taxon>
        <taxon>Clonostachys</taxon>
    </lineage>
</organism>
<gene>
    <name evidence="2" type="ORF">CSOL1703_00010741</name>
</gene>
<dbReference type="OrthoDB" id="5953249at2759"/>
<dbReference type="AlphaFoldDB" id="A0A9N9YY32"/>
<dbReference type="GO" id="GO:0003676">
    <property type="term" value="F:nucleic acid binding"/>
    <property type="evidence" value="ECO:0007669"/>
    <property type="project" value="InterPro"/>
</dbReference>
<reference evidence="2 3" key="2">
    <citation type="submission" date="2021-10" db="EMBL/GenBank/DDBJ databases">
        <authorList>
            <person name="Piombo E."/>
        </authorList>
    </citation>
    <scope>NUCLEOTIDE SEQUENCE [LARGE SCALE GENOMIC DNA]</scope>
</reference>
<keyword evidence="3" id="KW-1185">Reference proteome</keyword>
<protein>
    <recommendedName>
        <fullName evidence="1">Gfd2/YDR514C-like C-terminal domain-containing protein</fullName>
    </recommendedName>
</protein>
<name>A0A9N9YY32_9HYPO</name>
<dbReference type="InterPro" id="IPR012337">
    <property type="entry name" value="RNaseH-like_sf"/>
</dbReference>